<name>A0A8J1V128_OWEFU</name>
<evidence type="ECO:0000313" key="3">
    <source>
        <dbReference type="Proteomes" id="UP000749559"/>
    </source>
</evidence>
<reference evidence="2" key="1">
    <citation type="submission" date="2022-03" db="EMBL/GenBank/DDBJ databases">
        <authorList>
            <person name="Martin C."/>
        </authorList>
    </citation>
    <scope>NUCLEOTIDE SEQUENCE</scope>
</reference>
<dbReference type="InterPro" id="IPR051093">
    <property type="entry name" value="Neuroligin/BSAL"/>
</dbReference>
<dbReference type="Gene3D" id="3.40.50.1820">
    <property type="entry name" value="alpha/beta hydrolase"/>
    <property type="match status" value="1"/>
</dbReference>
<dbReference type="SUPFAM" id="SSF53474">
    <property type="entry name" value="alpha/beta-Hydrolases"/>
    <property type="match status" value="1"/>
</dbReference>
<dbReference type="EMBL" id="CAIIXF020000004">
    <property type="protein sequence ID" value="CAH1782134.1"/>
    <property type="molecule type" value="Genomic_DNA"/>
</dbReference>
<protein>
    <submittedName>
        <fullName evidence="2">Uncharacterized protein</fullName>
    </submittedName>
</protein>
<sequence length="264" mass="30421">MLKTIDLMLGFNSNDGFAIVWWWAYLHRPKGSPRVPLAWNDTVLFLPVLHDLIRDYIQENSLESIASVIHDVFSYTYLGLNKGNEKDNENIAAITHDFITDYWYRIATIEFSQLHTALGGSPFLYQLTQKKANDNEDITWLKGAKHGDDLDYIFPDVDSFLNRPKEEQRLSYNMIMYWTNFAKTGDPNKPSADPALPTVWPIFTAENGEYLDLSNNITPVDGITKADRVRLWTEFLPKVIASAECGVRKIKRKLNRKEKKSDDI</sequence>
<accession>A0A8J1V128</accession>
<comment type="similarity">
    <text evidence="1">Belongs to the type-B carboxylesterase/lipase family.</text>
</comment>
<dbReference type="OrthoDB" id="408631at2759"/>
<dbReference type="InterPro" id="IPR002018">
    <property type="entry name" value="CarbesteraseB"/>
</dbReference>
<gene>
    <name evidence="2" type="ORF">OFUS_LOCUS8613</name>
</gene>
<dbReference type="PANTHER" id="PTHR43903">
    <property type="entry name" value="NEUROLIGIN"/>
    <property type="match status" value="1"/>
</dbReference>
<dbReference type="AlphaFoldDB" id="A0A8J1V128"/>
<evidence type="ECO:0000256" key="1">
    <source>
        <dbReference type="ARBA" id="ARBA00005964"/>
    </source>
</evidence>
<dbReference type="InterPro" id="IPR029058">
    <property type="entry name" value="AB_hydrolase_fold"/>
</dbReference>
<keyword evidence="3" id="KW-1185">Reference proteome</keyword>
<dbReference type="Proteomes" id="UP000749559">
    <property type="component" value="Unassembled WGS sequence"/>
</dbReference>
<comment type="caution">
    <text evidence="2">The sequence shown here is derived from an EMBL/GenBank/DDBJ whole genome shotgun (WGS) entry which is preliminary data.</text>
</comment>
<proteinExistence type="inferred from homology"/>
<evidence type="ECO:0000313" key="2">
    <source>
        <dbReference type="EMBL" id="CAH1782134.1"/>
    </source>
</evidence>
<organism evidence="2 3">
    <name type="scientific">Owenia fusiformis</name>
    <name type="common">Polychaete worm</name>
    <dbReference type="NCBI Taxonomy" id="6347"/>
    <lineage>
        <taxon>Eukaryota</taxon>
        <taxon>Metazoa</taxon>
        <taxon>Spiralia</taxon>
        <taxon>Lophotrochozoa</taxon>
        <taxon>Annelida</taxon>
        <taxon>Polychaeta</taxon>
        <taxon>Sedentaria</taxon>
        <taxon>Canalipalpata</taxon>
        <taxon>Sabellida</taxon>
        <taxon>Oweniida</taxon>
        <taxon>Oweniidae</taxon>
        <taxon>Owenia</taxon>
    </lineage>
</organism>
<dbReference type="Pfam" id="PF00135">
    <property type="entry name" value="COesterase"/>
    <property type="match status" value="1"/>
</dbReference>